<evidence type="ECO:0000259" key="4">
    <source>
        <dbReference type="PROSITE" id="PS50949"/>
    </source>
</evidence>
<gene>
    <name evidence="5" type="ORF">CFK40_05505</name>
</gene>
<protein>
    <recommendedName>
        <fullName evidence="4">HTH gntR-type domain-containing protein</fullName>
    </recommendedName>
</protein>
<dbReference type="PANTHER" id="PTHR43537:SF24">
    <property type="entry name" value="GLUCONATE OPERON TRANSCRIPTIONAL REPRESSOR"/>
    <property type="match status" value="1"/>
</dbReference>
<dbReference type="Proteomes" id="UP000204391">
    <property type="component" value="Chromosome"/>
</dbReference>
<dbReference type="SMART" id="SM00895">
    <property type="entry name" value="FCD"/>
    <property type="match status" value="1"/>
</dbReference>
<reference evidence="5 6" key="1">
    <citation type="journal article" date="2003" name="Int. J. Syst. Evol. Microbiol.">
        <title>Virgibacillus carmonensis sp. nov., Virgibacillus necropolis sp. nov. and Virgibacillus picturae sp. nov., three novel species isolated from deteriorated mural paintings, transfer of the species of the genus salibacillus to Virgibacillus, as Virgibacillus marismortui comb. nov. and Virgibacillus salexigens comb. nov., and emended description of the genus Virgibacillus.</title>
        <authorList>
            <person name="Heyrman J."/>
            <person name="Logan N.A."/>
            <person name="Busse H.J."/>
            <person name="Balcaen A."/>
            <person name="Lebbe L."/>
            <person name="Rodriguez-Diaz M."/>
            <person name="Swings J."/>
            <person name="De Vos P."/>
        </authorList>
    </citation>
    <scope>NUCLEOTIDE SEQUENCE [LARGE SCALE GENOMIC DNA]</scope>
    <source>
        <strain evidence="5 6">LMG 19488</strain>
    </source>
</reference>
<dbReference type="InterPro" id="IPR011711">
    <property type="entry name" value="GntR_C"/>
</dbReference>
<dbReference type="CDD" id="cd07377">
    <property type="entry name" value="WHTH_GntR"/>
    <property type="match status" value="1"/>
</dbReference>
<proteinExistence type="predicted"/>
<dbReference type="InterPro" id="IPR000524">
    <property type="entry name" value="Tscrpt_reg_HTH_GntR"/>
</dbReference>
<dbReference type="SUPFAM" id="SSF46785">
    <property type="entry name" value="Winged helix' DNA-binding domain"/>
    <property type="match status" value="1"/>
</dbReference>
<sequence>MGNNTSTNPLNQKVSRFRQYLIFYIVDKILITIYYTRKRLHVKEVESISRIVKSEPFHVQAYVHIQNYLLENKFLPGERLTESGLANMLGVSRGPIREAIRMLIHDGLLTQKGVHIYVFDPTVDDVVDLYLCKERLEPLGAKLSAQNMSQVNKDALIEIVNNTKKALENNQKREVVTFNTKFHDIVVQSSGNKQLIQFMNLIHAKNLYMRNNILSNYSRRDNFFEEHVRIADAIVNGNGNQAELEMKQHVQNDINMLDTIFKSKQKDDFI</sequence>
<dbReference type="Pfam" id="PF07729">
    <property type="entry name" value="FCD"/>
    <property type="match status" value="1"/>
</dbReference>
<dbReference type="Gene3D" id="1.20.120.530">
    <property type="entry name" value="GntR ligand-binding domain-like"/>
    <property type="match status" value="1"/>
</dbReference>
<evidence type="ECO:0000256" key="2">
    <source>
        <dbReference type="ARBA" id="ARBA00023125"/>
    </source>
</evidence>
<evidence type="ECO:0000313" key="5">
    <source>
        <dbReference type="EMBL" id="ASN04505.1"/>
    </source>
</evidence>
<dbReference type="GO" id="GO:0003700">
    <property type="term" value="F:DNA-binding transcription factor activity"/>
    <property type="evidence" value="ECO:0007669"/>
    <property type="project" value="InterPro"/>
</dbReference>
<dbReference type="SUPFAM" id="SSF48008">
    <property type="entry name" value="GntR ligand-binding domain-like"/>
    <property type="match status" value="1"/>
</dbReference>
<dbReference type="EMBL" id="CP022437">
    <property type="protein sequence ID" value="ASN04505.1"/>
    <property type="molecule type" value="Genomic_DNA"/>
</dbReference>
<evidence type="ECO:0000256" key="1">
    <source>
        <dbReference type="ARBA" id="ARBA00023015"/>
    </source>
</evidence>
<dbReference type="PANTHER" id="PTHR43537">
    <property type="entry name" value="TRANSCRIPTIONAL REGULATOR, GNTR FAMILY"/>
    <property type="match status" value="1"/>
</dbReference>
<dbReference type="KEGG" id="vne:CFK40_05505"/>
<dbReference type="InterPro" id="IPR008920">
    <property type="entry name" value="TF_FadR/GntR_C"/>
</dbReference>
<evidence type="ECO:0000256" key="3">
    <source>
        <dbReference type="ARBA" id="ARBA00023163"/>
    </source>
</evidence>
<feature type="domain" description="HTH gntR-type" evidence="4">
    <location>
        <begin position="55"/>
        <end position="121"/>
    </location>
</feature>
<name>A0A221MA35_9BACI</name>
<accession>A0A221MA35</accession>
<dbReference type="AlphaFoldDB" id="A0A221MA35"/>
<dbReference type="InterPro" id="IPR036390">
    <property type="entry name" value="WH_DNA-bd_sf"/>
</dbReference>
<keyword evidence="3" id="KW-0804">Transcription</keyword>
<keyword evidence="2" id="KW-0238">DNA-binding</keyword>
<dbReference type="GO" id="GO:0003677">
    <property type="term" value="F:DNA binding"/>
    <property type="evidence" value="ECO:0007669"/>
    <property type="project" value="UniProtKB-KW"/>
</dbReference>
<dbReference type="Pfam" id="PF00392">
    <property type="entry name" value="GntR"/>
    <property type="match status" value="1"/>
</dbReference>
<organism evidence="5 6">
    <name type="scientific">Virgibacillus necropolis</name>
    <dbReference type="NCBI Taxonomy" id="163877"/>
    <lineage>
        <taxon>Bacteria</taxon>
        <taxon>Bacillati</taxon>
        <taxon>Bacillota</taxon>
        <taxon>Bacilli</taxon>
        <taxon>Bacillales</taxon>
        <taxon>Bacillaceae</taxon>
        <taxon>Virgibacillus</taxon>
    </lineage>
</organism>
<keyword evidence="6" id="KW-1185">Reference proteome</keyword>
<dbReference type="Gene3D" id="1.10.10.10">
    <property type="entry name" value="Winged helix-like DNA-binding domain superfamily/Winged helix DNA-binding domain"/>
    <property type="match status" value="1"/>
</dbReference>
<evidence type="ECO:0000313" key="6">
    <source>
        <dbReference type="Proteomes" id="UP000204391"/>
    </source>
</evidence>
<dbReference type="InterPro" id="IPR036388">
    <property type="entry name" value="WH-like_DNA-bd_sf"/>
</dbReference>
<dbReference type="PROSITE" id="PS50949">
    <property type="entry name" value="HTH_GNTR"/>
    <property type="match status" value="1"/>
</dbReference>
<keyword evidence="1" id="KW-0805">Transcription regulation</keyword>
<dbReference type="SMART" id="SM00345">
    <property type="entry name" value="HTH_GNTR"/>
    <property type="match status" value="1"/>
</dbReference>